<accession>A0A7W8E8D5</accession>
<dbReference type="RefSeq" id="WP_221314271.1">
    <property type="nucleotide sequence ID" value="NZ_JACHIO010000003.1"/>
</dbReference>
<gene>
    <name evidence="2" type="ORF">HDF15_000851</name>
</gene>
<organism evidence="2 3">
    <name type="scientific">Granulicella mallensis</name>
    <dbReference type="NCBI Taxonomy" id="940614"/>
    <lineage>
        <taxon>Bacteria</taxon>
        <taxon>Pseudomonadati</taxon>
        <taxon>Acidobacteriota</taxon>
        <taxon>Terriglobia</taxon>
        <taxon>Terriglobales</taxon>
        <taxon>Acidobacteriaceae</taxon>
        <taxon>Granulicella</taxon>
    </lineage>
</organism>
<comment type="caution">
    <text evidence="2">The sequence shown here is derived from an EMBL/GenBank/DDBJ whole genome shotgun (WGS) entry which is preliminary data.</text>
</comment>
<sequence>MSRRIRIVIPSQTVQSVRSWVRSRFLFIGVLLLLPVAAHAQSSPFDSGFTNLQTLFTGTIAKAASLIAIVIGGYGFAHGEPGAKKALAGVAAGTGIAVMAANVLSWLWGA</sequence>
<name>A0A7W8E8D5_9BACT</name>
<evidence type="ECO:0000313" key="3">
    <source>
        <dbReference type="Proteomes" id="UP000584867"/>
    </source>
</evidence>
<feature type="transmembrane region" description="Helical" evidence="1">
    <location>
        <begin position="86"/>
        <end position="108"/>
    </location>
</feature>
<evidence type="ECO:0000313" key="2">
    <source>
        <dbReference type="EMBL" id="MBB5062521.1"/>
    </source>
</evidence>
<evidence type="ECO:0000256" key="1">
    <source>
        <dbReference type="SAM" id="Phobius"/>
    </source>
</evidence>
<keyword evidence="1" id="KW-1133">Transmembrane helix</keyword>
<dbReference type="Pfam" id="PF04956">
    <property type="entry name" value="TrbC"/>
    <property type="match status" value="1"/>
</dbReference>
<keyword evidence="1" id="KW-0812">Transmembrane</keyword>
<proteinExistence type="predicted"/>
<protein>
    <submittedName>
        <fullName evidence="2">Type IV secretion system protein VirB2</fullName>
    </submittedName>
</protein>
<dbReference type="EMBL" id="JACHIO010000003">
    <property type="protein sequence ID" value="MBB5062521.1"/>
    <property type="molecule type" value="Genomic_DNA"/>
</dbReference>
<dbReference type="InterPro" id="IPR007039">
    <property type="entry name" value="TrbC/VirB2"/>
</dbReference>
<feature type="transmembrane region" description="Helical" evidence="1">
    <location>
        <begin position="56"/>
        <end position="77"/>
    </location>
</feature>
<dbReference type="Proteomes" id="UP000584867">
    <property type="component" value="Unassembled WGS sequence"/>
</dbReference>
<dbReference type="AlphaFoldDB" id="A0A7W8E8D5"/>
<reference evidence="2 3" key="1">
    <citation type="submission" date="2020-08" db="EMBL/GenBank/DDBJ databases">
        <title>Genomic Encyclopedia of Type Strains, Phase IV (KMG-V): Genome sequencing to study the core and pangenomes of soil and plant-associated prokaryotes.</title>
        <authorList>
            <person name="Whitman W."/>
        </authorList>
    </citation>
    <scope>NUCLEOTIDE SEQUENCE [LARGE SCALE GENOMIC DNA]</scope>
    <source>
        <strain evidence="2 3">X5P3</strain>
    </source>
</reference>
<keyword evidence="1" id="KW-0472">Membrane</keyword>